<evidence type="ECO:0008006" key="4">
    <source>
        <dbReference type="Google" id="ProtNLM"/>
    </source>
</evidence>
<protein>
    <recommendedName>
        <fullName evidence="4">Secreted protein</fullName>
    </recommendedName>
</protein>
<organism evidence="2 3">
    <name type="scientific">Knipowitschia caucasica</name>
    <name type="common">Caucasian dwarf goby</name>
    <name type="synonym">Pomatoschistus caucasicus</name>
    <dbReference type="NCBI Taxonomy" id="637954"/>
    <lineage>
        <taxon>Eukaryota</taxon>
        <taxon>Metazoa</taxon>
        <taxon>Chordata</taxon>
        <taxon>Craniata</taxon>
        <taxon>Vertebrata</taxon>
        <taxon>Euteleostomi</taxon>
        <taxon>Actinopterygii</taxon>
        <taxon>Neopterygii</taxon>
        <taxon>Teleostei</taxon>
        <taxon>Neoteleostei</taxon>
        <taxon>Acanthomorphata</taxon>
        <taxon>Gobiaria</taxon>
        <taxon>Gobiiformes</taxon>
        <taxon>Gobioidei</taxon>
        <taxon>Gobiidae</taxon>
        <taxon>Gobiinae</taxon>
        <taxon>Knipowitschia</taxon>
    </lineage>
</organism>
<sequence>MCVCCLCHLDWSVWASGVHLLCCSVPSSTPALDMGRLDCRRRQDNSGLLRPTSLTDVCPAEPAVPQALCALETAEQLLPAAPRPAGFTSMM</sequence>
<dbReference type="EMBL" id="OZ035838">
    <property type="protein sequence ID" value="CAL1584635.1"/>
    <property type="molecule type" value="Genomic_DNA"/>
</dbReference>
<evidence type="ECO:0000313" key="2">
    <source>
        <dbReference type="EMBL" id="CAL1584635.1"/>
    </source>
</evidence>
<evidence type="ECO:0000313" key="3">
    <source>
        <dbReference type="Proteomes" id="UP001497482"/>
    </source>
</evidence>
<gene>
    <name evidence="2" type="ORF">KC01_LOCUS14941</name>
</gene>
<accession>A0AAV2K6Q3</accession>
<dbReference type="Proteomes" id="UP001497482">
    <property type="component" value="Chromosome 16"/>
</dbReference>
<evidence type="ECO:0000256" key="1">
    <source>
        <dbReference type="SAM" id="SignalP"/>
    </source>
</evidence>
<feature type="chain" id="PRO_5043987977" description="Secreted protein" evidence="1">
    <location>
        <begin position="16"/>
        <end position="91"/>
    </location>
</feature>
<name>A0AAV2K6Q3_KNICA</name>
<keyword evidence="3" id="KW-1185">Reference proteome</keyword>
<reference evidence="2 3" key="1">
    <citation type="submission" date="2024-04" db="EMBL/GenBank/DDBJ databases">
        <authorList>
            <person name="Waldvogel A.-M."/>
            <person name="Schoenle A."/>
        </authorList>
    </citation>
    <scope>NUCLEOTIDE SEQUENCE [LARGE SCALE GENOMIC DNA]</scope>
</reference>
<feature type="signal peptide" evidence="1">
    <location>
        <begin position="1"/>
        <end position="15"/>
    </location>
</feature>
<keyword evidence="1" id="KW-0732">Signal</keyword>
<proteinExistence type="predicted"/>
<dbReference type="AlphaFoldDB" id="A0AAV2K6Q3"/>